<dbReference type="InterPro" id="IPR035069">
    <property type="entry name" value="TTHA1013/TTHA0281-like"/>
</dbReference>
<name>A0A9X3MZR3_9ACTN</name>
<keyword evidence="3" id="KW-1185">Reference proteome</keyword>
<proteinExistence type="predicted"/>
<dbReference type="InterPro" id="IPR031807">
    <property type="entry name" value="HicB-like"/>
</dbReference>
<evidence type="ECO:0000313" key="2">
    <source>
        <dbReference type="EMBL" id="MDA0164285.1"/>
    </source>
</evidence>
<gene>
    <name evidence="2" type="ORF">OM076_28705</name>
</gene>
<dbReference type="AlphaFoldDB" id="A0A9X3MZR3"/>
<dbReference type="SUPFAM" id="SSF143100">
    <property type="entry name" value="TTHA1013/TTHA0281-like"/>
    <property type="match status" value="1"/>
</dbReference>
<dbReference type="Proteomes" id="UP001149140">
    <property type="component" value="Unassembled WGS sequence"/>
</dbReference>
<comment type="caution">
    <text evidence="2">The sequence shown here is derived from an EMBL/GenBank/DDBJ whole genome shotgun (WGS) entry which is preliminary data.</text>
</comment>
<evidence type="ECO:0000259" key="1">
    <source>
        <dbReference type="Pfam" id="PF15919"/>
    </source>
</evidence>
<sequence length="51" mass="5364">MTGCVAAGASREDVQHQMHDAIAFHIEGLREAGEVIPEPSGLTATYVRVAA</sequence>
<dbReference type="Pfam" id="PF15919">
    <property type="entry name" value="HicB_lk_antitox"/>
    <property type="match status" value="1"/>
</dbReference>
<dbReference type="EMBL" id="JAPDOD010000032">
    <property type="protein sequence ID" value="MDA0164285.1"/>
    <property type="molecule type" value="Genomic_DNA"/>
</dbReference>
<dbReference type="RefSeq" id="WP_270043536.1">
    <property type="nucleotide sequence ID" value="NZ_JAPDOD010000032.1"/>
</dbReference>
<protein>
    <submittedName>
        <fullName evidence="2">Type II toxin-antitoxin system HicB family antitoxin</fullName>
    </submittedName>
</protein>
<organism evidence="2 3">
    <name type="scientific">Solirubrobacter ginsenosidimutans</name>
    <dbReference type="NCBI Taxonomy" id="490573"/>
    <lineage>
        <taxon>Bacteria</taxon>
        <taxon>Bacillati</taxon>
        <taxon>Actinomycetota</taxon>
        <taxon>Thermoleophilia</taxon>
        <taxon>Solirubrobacterales</taxon>
        <taxon>Solirubrobacteraceae</taxon>
        <taxon>Solirubrobacter</taxon>
    </lineage>
</organism>
<dbReference type="Gene3D" id="3.30.160.250">
    <property type="match status" value="1"/>
</dbReference>
<accession>A0A9X3MZR3</accession>
<evidence type="ECO:0000313" key="3">
    <source>
        <dbReference type="Proteomes" id="UP001149140"/>
    </source>
</evidence>
<reference evidence="2" key="1">
    <citation type="submission" date="2022-10" db="EMBL/GenBank/DDBJ databases">
        <title>The WGS of Solirubrobacter ginsenosidimutans DSM 21036.</title>
        <authorList>
            <person name="Jiang Z."/>
        </authorList>
    </citation>
    <scope>NUCLEOTIDE SEQUENCE</scope>
    <source>
        <strain evidence="2">DSM 21036</strain>
    </source>
</reference>
<feature type="domain" description="HicB-like antitoxin of toxin-antitoxin system" evidence="1">
    <location>
        <begin position="2"/>
        <end position="44"/>
    </location>
</feature>